<accession>G0TS31</accession>
<evidence type="ECO:0000313" key="1">
    <source>
        <dbReference type="EMBL" id="CCC46755.1"/>
    </source>
</evidence>
<organism evidence="1">
    <name type="scientific">Trypanosoma vivax (strain Y486)</name>
    <dbReference type="NCBI Taxonomy" id="1055687"/>
    <lineage>
        <taxon>Eukaryota</taxon>
        <taxon>Discoba</taxon>
        <taxon>Euglenozoa</taxon>
        <taxon>Kinetoplastea</taxon>
        <taxon>Metakinetoplastina</taxon>
        <taxon>Trypanosomatida</taxon>
        <taxon>Trypanosomatidae</taxon>
        <taxon>Trypanosoma</taxon>
        <taxon>Duttonella</taxon>
    </lineage>
</organism>
<proteinExistence type="predicted"/>
<dbReference type="EMBL" id="HE573018">
    <property type="protein sequence ID" value="CCC46755.1"/>
    <property type="molecule type" value="Genomic_DNA"/>
</dbReference>
<gene>
    <name evidence="1" type="ORF">TVY486_0201680</name>
</gene>
<dbReference type="VEuPathDB" id="TriTrypDB:TvY486_0201680"/>
<reference evidence="1" key="1">
    <citation type="journal article" date="2012" name="Proc. Natl. Acad. Sci. U.S.A.">
        <title>Antigenic diversity is generated by distinct evolutionary mechanisms in African trypanosome species.</title>
        <authorList>
            <person name="Jackson A.P."/>
            <person name="Berry A."/>
            <person name="Aslett M."/>
            <person name="Allison H.C."/>
            <person name="Burton P."/>
            <person name="Vavrova-Anderson J."/>
            <person name="Brown R."/>
            <person name="Browne H."/>
            <person name="Corton N."/>
            <person name="Hauser H."/>
            <person name="Gamble J."/>
            <person name="Gilderthorp R."/>
            <person name="Marcello L."/>
            <person name="McQuillan J."/>
            <person name="Otto T.D."/>
            <person name="Quail M.A."/>
            <person name="Sanders M.J."/>
            <person name="van Tonder A."/>
            <person name="Ginger M.L."/>
            <person name="Field M.C."/>
            <person name="Barry J.D."/>
            <person name="Hertz-Fowler C."/>
            <person name="Berriman M."/>
        </authorList>
    </citation>
    <scope>NUCLEOTIDE SEQUENCE</scope>
    <source>
        <strain evidence="1">Y486</strain>
    </source>
</reference>
<protein>
    <submittedName>
        <fullName evidence="1">Uncharacterized protein</fullName>
    </submittedName>
</protein>
<dbReference type="AlphaFoldDB" id="G0TS31"/>
<name>G0TS31_TRYVY</name>
<sequence>MDIVWKTNELLSFVEDYHIRNCRRKRLVSICPSTAVIVDHCDIFCHALEVFKVYTKGNRTRLPIAILCMFIKESSYRCLVEAPSFVGVILLTKFVYALRQKSIIKSSITIRRTALCSLRRIKQWVIDASFPMNIVLQQFPEQCNVLDAVQAFLRDTLLFSVNFIVSFSHFLILSSVRGRKISFTSFNSHARSVDRCLLSSVPGAEEFSVIDNGVLLPVALCLEARMLLYSSKLWCGDIVLFSCSLELKEEELQSFIVLLKDRNIRFVASQRLLCDDLKESLFDLNIIPLERLSLEQSGVVESVTGAISFHSTNEFILWARTCATSPSNSDFIGTVTKILVENSNNIWMFGKHNVATVIVPVTDPCTTKKVIDTCERAVYFVARSTKHHVFQPLLFGVCVVFLAEYIHHRFLMCENKNIYLESFVRVIYSNLHNCAQRVENVVNKFGIMSLEEIRQAAIEAAKFGECKLGLRNYSCCDRLSPISGDKHISIIKYCIELLISVVDSVSLLGKLEGFI</sequence>